<keyword evidence="7" id="KW-1185">Reference proteome</keyword>
<evidence type="ECO:0000313" key="7">
    <source>
        <dbReference type="Proteomes" id="UP000218595"/>
    </source>
</evidence>
<evidence type="ECO:0000256" key="2">
    <source>
        <dbReference type="ARBA" id="ARBA00023125"/>
    </source>
</evidence>
<dbReference type="PANTHER" id="PTHR47894">
    <property type="entry name" value="HTH-TYPE TRANSCRIPTIONAL REGULATOR GADX"/>
    <property type="match status" value="1"/>
</dbReference>
<keyword evidence="3" id="KW-0804">Transcription</keyword>
<sequence length="356" mass="39901">MTKLVRAAVLTNYLDVAHYLGFNPHDLLASVGLSKARLQTPEHRIPIDSAVRLLEDSAVASGCQSFGLSMAESRQLSDFGVVSLLLSHQRTLRDALQVVVHYRHLMNDSLAIYIEEAGKMVIIREEVITDSPMPCRQANELAIGVMFRLCSALLGAHWQPYSVNFTHQPPDNLHLHRRLFGCNLEFGSEFNGIVCPDASLDMTNPHADPAMARYAQRYLDSLQSHEGPSILFEVRKAIYLLLPMGRATIEQIAQTQGMNVRTLQRRLKDDGCAFNDLINDVRRDLVLRYLENPNYSLGRIADMLGYSMASSFTRWFISQFGMPPASWRSAQKLGTSKAPMDTTTLPDRENPDPGNL</sequence>
<accession>A0ABM7S1U8</accession>
<feature type="region of interest" description="Disordered" evidence="4">
    <location>
        <begin position="331"/>
        <end position="356"/>
    </location>
</feature>
<name>A0ABM7S1U8_9PSED</name>
<reference evidence="6 7" key="1">
    <citation type="submission" date="2016-04" db="EMBL/GenBank/DDBJ databases">
        <title>Complete genome sequence of Pseudomonas sp. LAB-08 isolated from TCE contaminated aquifer soil.</title>
        <authorList>
            <person name="Dohra H."/>
            <person name="Suzuki K."/>
            <person name="Fatma A."/>
            <person name="Inuzuka Y."/>
            <person name="Honjo M."/>
            <person name="Tashiro Y."/>
            <person name="Futamata H."/>
        </authorList>
    </citation>
    <scope>NUCLEOTIDE SEQUENCE [LARGE SCALE GENOMIC DNA]</scope>
    <source>
        <strain evidence="6 7">LAB-08</strain>
    </source>
</reference>
<dbReference type="RefSeq" id="WP_096511412.1">
    <property type="nucleotide sequence ID" value="NZ_AP017423.2"/>
</dbReference>
<protein>
    <submittedName>
        <fullName evidence="6">AraC family transcriptional regulator</fullName>
    </submittedName>
</protein>
<keyword evidence="1" id="KW-0805">Transcription regulation</keyword>
<feature type="domain" description="HTH araC/xylS-type" evidence="5">
    <location>
        <begin position="232"/>
        <end position="330"/>
    </location>
</feature>
<dbReference type="InterPro" id="IPR032687">
    <property type="entry name" value="AraC-type_N"/>
</dbReference>
<feature type="compositionally biased region" description="Basic and acidic residues" evidence="4">
    <location>
        <begin position="346"/>
        <end position="356"/>
    </location>
</feature>
<evidence type="ECO:0000256" key="3">
    <source>
        <dbReference type="ARBA" id="ARBA00023163"/>
    </source>
</evidence>
<dbReference type="Gene3D" id="1.10.10.60">
    <property type="entry name" value="Homeodomain-like"/>
    <property type="match status" value="1"/>
</dbReference>
<evidence type="ECO:0000256" key="1">
    <source>
        <dbReference type="ARBA" id="ARBA00023015"/>
    </source>
</evidence>
<dbReference type="Pfam" id="PF12833">
    <property type="entry name" value="HTH_18"/>
    <property type="match status" value="1"/>
</dbReference>
<dbReference type="PROSITE" id="PS01124">
    <property type="entry name" value="HTH_ARAC_FAMILY_2"/>
    <property type="match status" value="1"/>
</dbReference>
<dbReference type="SMART" id="SM00342">
    <property type="entry name" value="HTH_ARAC"/>
    <property type="match status" value="1"/>
</dbReference>
<dbReference type="EMBL" id="AP017423">
    <property type="protein sequence ID" value="BCX68322.1"/>
    <property type="molecule type" value="Genomic_DNA"/>
</dbReference>
<dbReference type="SUPFAM" id="SSF46689">
    <property type="entry name" value="Homeodomain-like"/>
    <property type="match status" value="1"/>
</dbReference>
<evidence type="ECO:0000313" key="6">
    <source>
        <dbReference type="EMBL" id="BCX68322.1"/>
    </source>
</evidence>
<evidence type="ECO:0000259" key="5">
    <source>
        <dbReference type="PROSITE" id="PS01124"/>
    </source>
</evidence>
<dbReference type="PANTHER" id="PTHR47894:SF4">
    <property type="entry name" value="HTH-TYPE TRANSCRIPTIONAL REGULATOR GADX"/>
    <property type="match status" value="1"/>
</dbReference>
<dbReference type="Pfam" id="PF12625">
    <property type="entry name" value="Arabinose_bd"/>
    <property type="match status" value="1"/>
</dbReference>
<keyword evidence="2" id="KW-0238">DNA-binding</keyword>
<dbReference type="InterPro" id="IPR009057">
    <property type="entry name" value="Homeodomain-like_sf"/>
</dbReference>
<proteinExistence type="predicted"/>
<organism evidence="6 7">
    <name type="scientific">Pseudomonas izuensis</name>
    <dbReference type="NCBI Taxonomy" id="2684212"/>
    <lineage>
        <taxon>Bacteria</taxon>
        <taxon>Pseudomonadati</taxon>
        <taxon>Pseudomonadota</taxon>
        <taxon>Gammaproteobacteria</taxon>
        <taxon>Pseudomonadales</taxon>
        <taxon>Pseudomonadaceae</taxon>
        <taxon>Pseudomonas</taxon>
    </lineage>
</organism>
<dbReference type="InterPro" id="IPR018060">
    <property type="entry name" value="HTH_AraC"/>
</dbReference>
<gene>
    <name evidence="6" type="ORF">LAB08_R29620</name>
</gene>
<dbReference type="Proteomes" id="UP000218595">
    <property type="component" value="Chromosome"/>
</dbReference>
<evidence type="ECO:0000256" key="4">
    <source>
        <dbReference type="SAM" id="MobiDB-lite"/>
    </source>
</evidence>